<evidence type="ECO:0000313" key="9">
    <source>
        <dbReference type="EMBL" id="KAF2723396.1"/>
    </source>
</evidence>
<evidence type="ECO:0000256" key="7">
    <source>
        <dbReference type="ARBA" id="ARBA00023157"/>
    </source>
</evidence>
<name>A0A9P4QEE2_9PEZI</name>
<dbReference type="Pfam" id="PF07519">
    <property type="entry name" value="Tannase"/>
    <property type="match status" value="1"/>
</dbReference>
<evidence type="ECO:0000256" key="4">
    <source>
        <dbReference type="ARBA" id="ARBA00022729"/>
    </source>
</evidence>
<keyword evidence="2" id="KW-0719">Serine esterase</keyword>
<keyword evidence="3" id="KW-0479">Metal-binding</keyword>
<keyword evidence="10" id="KW-1185">Reference proteome</keyword>
<dbReference type="GO" id="GO:0046872">
    <property type="term" value="F:metal ion binding"/>
    <property type="evidence" value="ECO:0007669"/>
    <property type="project" value="UniProtKB-KW"/>
</dbReference>
<comment type="caution">
    <text evidence="9">The sequence shown here is derived from an EMBL/GenBank/DDBJ whole genome shotgun (WGS) entry which is preliminary data.</text>
</comment>
<comment type="similarity">
    <text evidence="1 8">Belongs to the tannase family.</text>
</comment>
<evidence type="ECO:0000256" key="3">
    <source>
        <dbReference type="ARBA" id="ARBA00022723"/>
    </source>
</evidence>
<keyword evidence="7" id="KW-1015">Disulfide bond</keyword>
<dbReference type="PANTHER" id="PTHR33938:SF8">
    <property type="entry name" value="CARBOXYLIC ESTER HYDROLASE"/>
    <property type="match status" value="1"/>
</dbReference>
<protein>
    <recommendedName>
        <fullName evidence="8">Carboxylic ester hydrolase</fullName>
        <ecNumber evidence="8">3.1.1.-</ecNumber>
    </recommendedName>
</protein>
<dbReference type="OrthoDB" id="3039123at2759"/>
<proteinExistence type="inferred from homology"/>
<keyword evidence="4" id="KW-0732">Signal</keyword>
<dbReference type="EC" id="3.1.1.-" evidence="8"/>
<dbReference type="Proteomes" id="UP000799441">
    <property type="component" value="Unassembled WGS sequence"/>
</dbReference>
<evidence type="ECO:0000256" key="2">
    <source>
        <dbReference type="ARBA" id="ARBA00022487"/>
    </source>
</evidence>
<dbReference type="Gene3D" id="3.40.50.1820">
    <property type="entry name" value="alpha/beta hydrolase"/>
    <property type="match status" value="1"/>
</dbReference>
<evidence type="ECO:0000256" key="5">
    <source>
        <dbReference type="ARBA" id="ARBA00022801"/>
    </source>
</evidence>
<keyword evidence="6" id="KW-0106">Calcium</keyword>
<sequence length="517" mass="57059">MVAVDDSEGSRKPVSYCNITVTYTHPGWNDTIHTDIVLPLDVKDWNGRFLGQGGGGFKAGQADGGLLPVVAQGFAAATTDAGHDKEALFAGKDVWRGFFTSPGNINLHLLQDFGFRAIEDLPIIGKQVVESFYGRKINYSYWNGCSTGGRQGFMAAQRFPEAYDGILTAAPAIKWASLLVTIHWAHLVMNNLKTSPSPCEFEAITGFAITACDELDGVKDGIISARHLCKYDAKDAIGVEVPCGSNGRKRKISPEAAEIANAFWTGPVDSKGKQWWSGSPHETHLYNAAMSYFGGLGQTMCAKEEEQEDCHNIPFTISEQWIRYFVQKDPDYDHTTMTTDGYFSIWRKSINEYYSSMDAGDPDLTPFRDAGGKLLMWHGNADQLIPIDGSRSYYEAVGQETRDPNIRDWFRYFEAPGVLHCFGGKGPYPFTALESLVDWVEKGKAPEMLDAVTVPNEFTPEVEKISRPLCPYPLVASYKGGDARKKESYECKETFSEKTKATIVGAKATLSAGKDEL</sequence>
<dbReference type="InterPro" id="IPR029058">
    <property type="entry name" value="AB_hydrolase_fold"/>
</dbReference>
<evidence type="ECO:0000256" key="1">
    <source>
        <dbReference type="ARBA" id="ARBA00006249"/>
    </source>
</evidence>
<reference evidence="9" key="1">
    <citation type="journal article" date="2020" name="Stud. Mycol.">
        <title>101 Dothideomycetes genomes: a test case for predicting lifestyles and emergence of pathogens.</title>
        <authorList>
            <person name="Haridas S."/>
            <person name="Albert R."/>
            <person name="Binder M."/>
            <person name="Bloem J."/>
            <person name="Labutti K."/>
            <person name="Salamov A."/>
            <person name="Andreopoulos B."/>
            <person name="Baker S."/>
            <person name="Barry K."/>
            <person name="Bills G."/>
            <person name="Bluhm B."/>
            <person name="Cannon C."/>
            <person name="Castanera R."/>
            <person name="Culley D."/>
            <person name="Daum C."/>
            <person name="Ezra D."/>
            <person name="Gonzalez J."/>
            <person name="Henrissat B."/>
            <person name="Kuo A."/>
            <person name="Liang C."/>
            <person name="Lipzen A."/>
            <person name="Lutzoni F."/>
            <person name="Magnuson J."/>
            <person name="Mondo S."/>
            <person name="Nolan M."/>
            <person name="Ohm R."/>
            <person name="Pangilinan J."/>
            <person name="Park H.-J."/>
            <person name="Ramirez L."/>
            <person name="Alfaro M."/>
            <person name="Sun H."/>
            <person name="Tritt A."/>
            <person name="Yoshinaga Y."/>
            <person name="Zwiers L.-H."/>
            <person name="Turgeon B."/>
            <person name="Goodwin S."/>
            <person name="Spatafora J."/>
            <person name="Crous P."/>
            <person name="Grigoriev I."/>
        </authorList>
    </citation>
    <scope>NUCLEOTIDE SEQUENCE</scope>
    <source>
        <strain evidence="9">CBS 116435</strain>
    </source>
</reference>
<dbReference type="InterPro" id="IPR011118">
    <property type="entry name" value="Tannase/feruloyl_esterase"/>
</dbReference>
<dbReference type="AlphaFoldDB" id="A0A9P4QEE2"/>
<evidence type="ECO:0000256" key="6">
    <source>
        <dbReference type="ARBA" id="ARBA00022837"/>
    </source>
</evidence>
<keyword evidence="5 8" id="KW-0378">Hydrolase</keyword>
<accession>A0A9P4QEE2</accession>
<gene>
    <name evidence="9" type="ORF">K431DRAFT_219817</name>
</gene>
<dbReference type="GO" id="GO:0030600">
    <property type="term" value="F:feruloyl esterase activity"/>
    <property type="evidence" value="ECO:0007669"/>
    <property type="project" value="UniProtKB-ARBA"/>
</dbReference>
<organism evidence="9 10">
    <name type="scientific">Polychaeton citri CBS 116435</name>
    <dbReference type="NCBI Taxonomy" id="1314669"/>
    <lineage>
        <taxon>Eukaryota</taxon>
        <taxon>Fungi</taxon>
        <taxon>Dikarya</taxon>
        <taxon>Ascomycota</taxon>
        <taxon>Pezizomycotina</taxon>
        <taxon>Dothideomycetes</taxon>
        <taxon>Dothideomycetidae</taxon>
        <taxon>Capnodiales</taxon>
        <taxon>Capnodiaceae</taxon>
        <taxon>Polychaeton</taxon>
    </lineage>
</organism>
<evidence type="ECO:0000256" key="8">
    <source>
        <dbReference type="RuleBase" id="RU361238"/>
    </source>
</evidence>
<dbReference type="PANTHER" id="PTHR33938">
    <property type="entry name" value="FERULOYL ESTERASE B-RELATED"/>
    <property type="match status" value="1"/>
</dbReference>
<dbReference type="EMBL" id="MU003776">
    <property type="protein sequence ID" value="KAF2723396.1"/>
    <property type="molecule type" value="Genomic_DNA"/>
</dbReference>
<dbReference type="SUPFAM" id="SSF53474">
    <property type="entry name" value="alpha/beta-Hydrolases"/>
    <property type="match status" value="1"/>
</dbReference>
<evidence type="ECO:0000313" key="10">
    <source>
        <dbReference type="Proteomes" id="UP000799441"/>
    </source>
</evidence>